<proteinExistence type="inferred from homology"/>
<dbReference type="InterPro" id="IPR010977">
    <property type="entry name" value="Aromatic_deC"/>
</dbReference>
<reference evidence="8" key="1">
    <citation type="submission" date="2021-01" db="EMBL/GenBank/DDBJ databases">
        <title>Whole genome shotgun sequence of Virgisporangium aurantiacum NBRC 16421.</title>
        <authorList>
            <person name="Komaki H."/>
            <person name="Tamura T."/>
        </authorList>
    </citation>
    <scope>NUCLEOTIDE SEQUENCE</scope>
    <source>
        <strain evidence="8">NBRC 16421</strain>
    </source>
</reference>
<name>A0A8J3Z7F3_9ACTN</name>
<evidence type="ECO:0000313" key="8">
    <source>
        <dbReference type="EMBL" id="GIJ57787.1"/>
    </source>
</evidence>
<dbReference type="PANTHER" id="PTHR11999:SF70">
    <property type="entry name" value="MIP05841P"/>
    <property type="match status" value="1"/>
</dbReference>
<dbReference type="InterPro" id="IPR015421">
    <property type="entry name" value="PyrdxlP-dep_Trfase_major"/>
</dbReference>
<dbReference type="GO" id="GO:0030170">
    <property type="term" value="F:pyridoxal phosphate binding"/>
    <property type="evidence" value="ECO:0007669"/>
    <property type="project" value="InterPro"/>
</dbReference>
<dbReference type="RefSeq" id="WP_203997471.1">
    <property type="nucleotide sequence ID" value="NZ_BOPG01000033.1"/>
</dbReference>
<protein>
    <submittedName>
        <fullName evidence="8">Aromatic-L-amino-acid decarboxylase</fullName>
    </submittedName>
</protein>
<evidence type="ECO:0000256" key="7">
    <source>
        <dbReference type="RuleBase" id="RU000382"/>
    </source>
</evidence>
<dbReference type="InterPro" id="IPR015424">
    <property type="entry name" value="PyrdxlP-dep_Trfase"/>
</dbReference>
<dbReference type="Gene3D" id="1.20.1340.10">
    <property type="entry name" value="dopa decarboxylase, N-terminal domain"/>
    <property type="match status" value="1"/>
</dbReference>
<dbReference type="AlphaFoldDB" id="A0A8J3Z7F3"/>
<organism evidence="8 9">
    <name type="scientific">Virgisporangium aurantiacum</name>
    <dbReference type="NCBI Taxonomy" id="175570"/>
    <lineage>
        <taxon>Bacteria</taxon>
        <taxon>Bacillati</taxon>
        <taxon>Actinomycetota</taxon>
        <taxon>Actinomycetes</taxon>
        <taxon>Micromonosporales</taxon>
        <taxon>Micromonosporaceae</taxon>
        <taxon>Virgisporangium</taxon>
    </lineage>
</organism>
<keyword evidence="4 6" id="KW-0663">Pyridoxal phosphate</keyword>
<dbReference type="GO" id="GO:0004058">
    <property type="term" value="F:aromatic-L-amino-acid decarboxylase activity"/>
    <property type="evidence" value="ECO:0007669"/>
    <property type="project" value="UniProtKB-ARBA"/>
</dbReference>
<dbReference type="GO" id="GO:0019752">
    <property type="term" value="P:carboxylic acid metabolic process"/>
    <property type="evidence" value="ECO:0007669"/>
    <property type="project" value="InterPro"/>
</dbReference>
<keyword evidence="3" id="KW-0210">Decarboxylase</keyword>
<gene>
    <name evidence="8" type="ORF">Vau01_053030</name>
</gene>
<dbReference type="GO" id="GO:0006520">
    <property type="term" value="P:amino acid metabolic process"/>
    <property type="evidence" value="ECO:0007669"/>
    <property type="project" value="InterPro"/>
</dbReference>
<keyword evidence="9" id="KW-1185">Reference proteome</keyword>
<keyword evidence="5 7" id="KW-0456">Lyase</keyword>
<dbReference type="SUPFAM" id="SSF53383">
    <property type="entry name" value="PLP-dependent transferases"/>
    <property type="match status" value="1"/>
</dbReference>
<evidence type="ECO:0000256" key="3">
    <source>
        <dbReference type="ARBA" id="ARBA00022793"/>
    </source>
</evidence>
<evidence type="ECO:0000256" key="4">
    <source>
        <dbReference type="ARBA" id="ARBA00022898"/>
    </source>
</evidence>
<evidence type="ECO:0000256" key="2">
    <source>
        <dbReference type="ARBA" id="ARBA00009533"/>
    </source>
</evidence>
<dbReference type="Gene3D" id="3.90.1150.10">
    <property type="entry name" value="Aspartate Aminotransferase, domain 1"/>
    <property type="match status" value="1"/>
</dbReference>
<dbReference type="Pfam" id="PF00282">
    <property type="entry name" value="Pyridoxal_deC"/>
    <property type="match status" value="1"/>
</dbReference>
<comment type="similarity">
    <text evidence="2 7">Belongs to the group II decarboxylase family.</text>
</comment>
<evidence type="ECO:0000256" key="5">
    <source>
        <dbReference type="ARBA" id="ARBA00023239"/>
    </source>
</evidence>
<dbReference type="Proteomes" id="UP000612585">
    <property type="component" value="Unassembled WGS sequence"/>
</dbReference>
<accession>A0A8J3Z7F3</accession>
<feature type="modified residue" description="N6-(pyridoxal phosphate)lysine" evidence="6">
    <location>
        <position position="314"/>
    </location>
</feature>
<evidence type="ECO:0000313" key="9">
    <source>
        <dbReference type="Proteomes" id="UP000612585"/>
    </source>
</evidence>
<dbReference type="EMBL" id="BOPG01000033">
    <property type="protein sequence ID" value="GIJ57787.1"/>
    <property type="molecule type" value="Genomic_DNA"/>
</dbReference>
<dbReference type="PANTHER" id="PTHR11999">
    <property type="entry name" value="GROUP II PYRIDOXAL-5-PHOSPHATE DECARBOXYLASE"/>
    <property type="match status" value="1"/>
</dbReference>
<dbReference type="PRINTS" id="PR00800">
    <property type="entry name" value="YHDCRBOXLASE"/>
</dbReference>
<comment type="cofactor">
    <cofactor evidence="1 6 7">
        <name>pyridoxal 5'-phosphate</name>
        <dbReference type="ChEBI" id="CHEBI:597326"/>
    </cofactor>
</comment>
<evidence type="ECO:0000256" key="6">
    <source>
        <dbReference type="PIRSR" id="PIRSR602129-50"/>
    </source>
</evidence>
<dbReference type="InterPro" id="IPR002129">
    <property type="entry name" value="PyrdxlP-dep_de-COase"/>
</dbReference>
<comment type="caution">
    <text evidence="8">The sequence shown here is derived from an EMBL/GenBank/DDBJ whole genome shotgun (WGS) entry which is preliminary data.</text>
</comment>
<sequence length="495" mass="53332">MTEDPMTGDSMTGDLGDWTPEQYEANGRLAFARIAALRREIRTVPVAPAATPAQVRGALDPVLPRQGRPFAEILDDTWATVVPHLTHWHHPSFHAYFSNSSSGPGVVADAVVSALNVNSMLWTSSPAASAVEEIVIRWVCRMIGYPDDSDGVIVNGASLGTFYALNAARDAVPGLDARTKGVAGRPDVTALRVYATSHAHSSVDKAVIALGIGLDNLVRVPCDKNFAMLPSALADLIAADRRAGLTPVAVVATDGTTATGSQDPLGAIAEVCRDADVWLHVDAAYGGLWRLVPDIDEVSPALDVADSLVVNPHKTLFVPMECGLLLSRRRGALGGAFRLVPDYLSTQDGNGTVDYMDRSLQLGRSFRALKLWWVIRSFGLDGLRARLAHLDELADLLRRRVDAEPGWQRVGDSPLPLVCLRHVPLGHRDVDGLNVRILDRVNASGATYLSKTTLDDGVVLRVSIGNIQTRRDDVLLVWHLLRRAAEAESGASWNG</sequence>
<evidence type="ECO:0000256" key="1">
    <source>
        <dbReference type="ARBA" id="ARBA00001933"/>
    </source>
</evidence>
<dbReference type="InterPro" id="IPR015422">
    <property type="entry name" value="PyrdxlP-dep_Trfase_small"/>
</dbReference>
<dbReference type="Gene3D" id="3.40.640.10">
    <property type="entry name" value="Type I PLP-dependent aspartate aminotransferase-like (Major domain)"/>
    <property type="match status" value="1"/>
</dbReference>